<dbReference type="Proteomes" id="UP000094974">
    <property type="component" value="Unassembled WGS sequence"/>
</dbReference>
<protein>
    <submittedName>
        <fullName evidence="1">Phage portal protein</fullName>
    </submittedName>
</protein>
<dbReference type="RefSeq" id="WP_068939769.1">
    <property type="nucleotide sequence ID" value="NZ_LYND01000129.1"/>
</dbReference>
<accession>A0ABX2ZDU4</accession>
<dbReference type="Gene3D" id="3.30.2220.30">
    <property type="match status" value="1"/>
</dbReference>
<gene>
    <name evidence="1" type="ORF">A7312_03395</name>
</gene>
<sequence>MSNFSAFFVENASVDVTEEVVVSDRFKDDKGKPIPWKIQGISEAENKAIRKSSTKMVKAKGGVKLPEIDPDEYTTKLVIATVVYPNLKDAELQKNYGVMGAENLLNKMLLAGEFATLWEHVQTLNGYDRDINEVMEETKND</sequence>
<reference evidence="2" key="1">
    <citation type="submission" date="2016-05" db="EMBL/GenBank/DDBJ databases">
        <title>Whole genome shotgun sequencing of cultured foodborne pathogen.</title>
        <authorList>
            <person name="Zheng J."/>
            <person name="Timme R."/>
            <person name="Allard M."/>
            <person name="Strain E."/>
            <person name="Luo Y."/>
            <person name="Brown E."/>
        </authorList>
    </citation>
    <scope>NUCLEOTIDE SEQUENCE [LARGE SCALE GENOMIC DNA]</scope>
    <source>
        <strain evidence="2">CFSAN034343</strain>
    </source>
</reference>
<evidence type="ECO:0000313" key="2">
    <source>
        <dbReference type="Proteomes" id="UP000094974"/>
    </source>
</evidence>
<comment type="caution">
    <text evidence="1">The sequence shown here is derived from an EMBL/GenBank/DDBJ whole genome shotgun (WGS) entry which is preliminary data.</text>
</comment>
<keyword evidence="2" id="KW-1185">Reference proteome</keyword>
<dbReference type="InterPro" id="IPR038559">
    <property type="entry name" value="XkdN-like_sf"/>
</dbReference>
<name>A0ABX2ZDU4_PAEPO</name>
<dbReference type="EMBL" id="LYND01000129">
    <property type="protein sequence ID" value="ODA08468.1"/>
    <property type="molecule type" value="Genomic_DNA"/>
</dbReference>
<dbReference type="InterPro" id="IPR014986">
    <property type="entry name" value="XkdN-like"/>
</dbReference>
<dbReference type="Pfam" id="PF08890">
    <property type="entry name" value="Phage_TAC_5"/>
    <property type="match status" value="1"/>
</dbReference>
<proteinExistence type="predicted"/>
<organism evidence="1 2">
    <name type="scientific">Paenibacillus polymyxa</name>
    <name type="common">Bacillus polymyxa</name>
    <dbReference type="NCBI Taxonomy" id="1406"/>
    <lineage>
        <taxon>Bacteria</taxon>
        <taxon>Bacillati</taxon>
        <taxon>Bacillota</taxon>
        <taxon>Bacilli</taxon>
        <taxon>Bacillales</taxon>
        <taxon>Paenibacillaceae</taxon>
        <taxon>Paenibacillus</taxon>
    </lineage>
</organism>
<evidence type="ECO:0000313" key="1">
    <source>
        <dbReference type="EMBL" id="ODA08468.1"/>
    </source>
</evidence>